<protein>
    <submittedName>
        <fullName evidence="1">Uncharacterized protein</fullName>
    </submittedName>
</protein>
<dbReference type="EMBL" id="FTOC01000020">
    <property type="protein sequence ID" value="SIS65639.1"/>
    <property type="molecule type" value="Genomic_DNA"/>
</dbReference>
<accession>A0A1N7KVK3</accession>
<proteinExistence type="predicted"/>
<keyword evidence="2" id="KW-1185">Reference proteome</keyword>
<dbReference type="Proteomes" id="UP000187608">
    <property type="component" value="Unassembled WGS sequence"/>
</dbReference>
<name>A0A1N7KVK3_9BACI</name>
<sequence>MKKTTIPLLTLGALFLIIFLTTDMLNFTEVIVLLSL</sequence>
<organism evidence="1 2">
    <name type="scientific">Salimicrobium flavidum</name>
    <dbReference type="NCBI Taxonomy" id="570947"/>
    <lineage>
        <taxon>Bacteria</taxon>
        <taxon>Bacillati</taxon>
        <taxon>Bacillota</taxon>
        <taxon>Bacilli</taxon>
        <taxon>Bacillales</taxon>
        <taxon>Bacillaceae</taxon>
        <taxon>Salimicrobium</taxon>
    </lineage>
</organism>
<evidence type="ECO:0000313" key="1">
    <source>
        <dbReference type="EMBL" id="SIS65639.1"/>
    </source>
</evidence>
<gene>
    <name evidence="1" type="ORF">SAMN05421687_12016</name>
</gene>
<dbReference type="AlphaFoldDB" id="A0A1N7KVK3"/>
<evidence type="ECO:0000313" key="2">
    <source>
        <dbReference type="Proteomes" id="UP000187608"/>
    </source>
</evidence>
<reference evidence="2" key="1">
    <citation type="submission" date="2017-01" db="EMBL/GenBank/DDBJ databases">
        <authorList>
            <person name="Varghese N."/>
            <person name="Submissions S."/>
        </authorList>
    </citation>
    <scope>NUCLEOTIDE SEQUENCE [LARGE SCALE GENOMIC DNA]</scope>
    <source>
        <strain evidence="2">DSM 23127</strain>
    </source>
</reference>